<sequence>MPLNKKRTIQFNFIIYNNNKEMAQSQTISSHKLIVPILRDNIEDIVQNKPYIKNKLIVLNMYDESMKSFEHCVKLMMQNDISALEFFDAGMDDIVKVFENIFNTEGWVVDSFRTSILNIREAFVLVFKRRCDAYEKFKKGLDRMQNLVTKMLLNNEMVEYNPECLLCIGGMDATFKNMLIVLDLKF</sequence>
<reference evidence="1" key="1">
    <citation type="submission" date="2018-10" db="EMBL/GenBank/DDBJ databases">
        <title>Hidden diversity of soil giant viruses.</title>
        <authorList>
            <person name="Schulz F."/>
            <person name="Alteio L."/>
            <person name="Goudeau D."/>
            <person name="Ryan E.M."/>
            <person name="Malmstrom R.R."/>
            <person name="Blanchard J."/>
            <person name="Woyke T."/>
        </authorList>
    </citation>
    <scope>NUCLEOTIDE SEQUENCE</scope>
    <source>
        <strain evidence="1">SAV1</strain>
    </source>
</reference>
<protein>
    <submittedName>
        <fullName evidence="1">Uncharacterized protein</fullName>
    </submittedName>
</protein>
<organism evidence="1">
    <name type="scientific">Satyrvirus sp</name>
    <dbReference type="NCBI Taxonomy" id="2487771"/>
    <lineage>
        <taxon>Viruses</taxon>
        <taxon>Varidnaviria</taxon>
        <taxon>Bamfordvirae</taxon>
        <taxon>Nucleocytoviricota</taxon>
        <taxon>Megaviricetes</taxon>
        <taxon>Imitervirales</taxon>
        <taxon>Mimiviridae</taxon>
        <taxon>Megamimivirinae</taxon>
    </lineage>
</organism>
<evidence type="ECO:0000313" key="1">
    <source>
        <dbReference type="EMBL" id="AYV85195.1"/>
    </source>
</evidence>
<proteinExistence type="predicted"/>
<accession>A0A3G5AD96</accession>
<dbReference type="EMBL" id="MK072442">
    <property type="protein sequence ID" value="AYV85195.1"/>
    <property type="molecule type" value="Genomic_DNA"/>
</dbReference>
<name>A0A3G5AD96_9VIRU</name>
<gene>
    <name evidence="1" type="ORF">Satyrvirus6_27</name>
</gene>